<dbReference type="EMBL" id="DRBS01000343">
    <property type="protein sequence ID" value="HDD45035.1"/>
    <property type="molecule type" value="Genomic_DNA"/>
</dbReference>
<gene>
    <name evidence="2" type="ORF">ENG63_09295</name>
</gene>
<protein>
    <submittedName>
        <fullName evidence="2">Uncharacterized protein</fullName>
    </submittedName>
</protein>
<proteinExistence type="predicted"/>
<accession>A0A7C0U402</accession>
<dbReference type="AlphaFoldDB" id="A0A7C0U402"/>
<keyword evidence="1" id="KW-0175">Coiled coil</keyword>
<name>A0A7C0U402_DESA2</name>
<organism evidence="2">
    <name type="scientific">Desulfofervidus auxilii</name>
    <dbReference type="NCBI Taxonomy" id="1621989"/>
    <lineage>
        <taxon>Bacteria</taxon>
        <taxon>Pseudomonadati</taxon>
        <taxon>Thermodesulfobacteriota</taxon>
        <taxon>Candidatus Desulfofervidia</taxon>
        <taxon>Candidatus Desulfofervidales</taxon>
        <taxon>Candidatus Desulfofervidaceae</taxon>
        <taxon>Candidatus Desulfofervidus</taxon>
    </lineage>
</organism>
<evidence type="ECO:0000313" key="2">
    <source>
        <dbReference type="EMBL" id="HDD45035.1"/>
    </source>
</evidence>
<reference evidence="2" key="1">
    <citation type="journal article" date="2020" name="mSystems">
        <title>Genome- and Community-Level Interaction Insights into Carbon Utilization and Element Cycling Functions of Hydrothermarchaeota in Hydrothermal Sediment.</title>
        <authorList>
            <person name="Zhou Z."/>
            <person name="Liu Y."/>
            <person name="Xu W."/>
            <person name="Pan J."/>
            <person name="Luo Z.H."/>
            <person name="Li M."/>
        </authorList>
    </citation>
    <scope>NUCLEOTIDE SEQUENCE [LARGE SCALE GENOMIC DNA]</scope>
    <source>
        <strain evidence="2">HyVt-233</strain>
    </source>
</reference>
<sequence>MGVFDVPPEFFDVRYLVYRTDIEPLYIKAIQRPWDKENVLLWIKKVRESGGVPVFRTHYAGRPLRANGNYAIWGISELSEVPNILFVDVPPEDFEFCVENKGEWKYLEDYFDEKEKLTKEIALLLAEYKEKKDEKIKEEAIKVANETKFSILKDYFLLIIEKNFK</sequence>
<dbReference type="Proteomes" id="UP000886289">
    <property type="component" value="Unassembled WGS sequence"/>
</dbReference>
<comment type="caution">
    <text evidence="2">The sequence shown here is derived from an EMBL/GenBank/DDBJ whole genome shotgun (WGS) entry which is preliminary data.</text>
</comment>
<evidence type="ECO:0000256" key="1">
    <source>
        <dbReference type="SAM" id="Coils"/>
    </source>
</evidence>
<feature type="coiled-coil region" evidence="1">
    <location>
        <begin position="107"/>
        <end position="134"/>
    </location>
</feature>